<dbReference type="InterPro" id="IPR036638">
    <property type="entry name" value="HLH_DNA-bd_sf"/>
</dbReference>
<dbReference type="KEGG" id="nnu:104587533"/>
<dbReference type="Pfam" id="PF00010">
    <property type="entry name" value="HLH"/>
    <property type="match status" value="1"/>
</dbReference>
<proteinExistence type="predicted"/>
<evidence type="ECO:0000313" key="4">
    <source>
        <dbReference type="RefSeq" id="XP_010243481.1"/>
    </source>
</evidence>
<dbReference type="FunCoup" id="A0A1U7YZ71">
    <property type="interactions" value="82"/>
</dbReference>
<organism evidence="3 4">
    <name type="scientific">Nelumbo nucifera</name>
    <name type="common">Sacred lotus</name>
    <dbReference type="NCBI Taxonomy" id="4432"/>
    <lineage>
        <taxon>Eukaryota</taxon>
        <taxon>Viridiplantae</taxon>
        <taxon>Streptophyta</taxon>
        <taxon>Embryophyta</taxon>
        <taxon>Tracheophyta</taxon>
        <taxon>Spermatophyta</taxon>
        <taxon>Magnoliopsida</taxon>
        <taxon>Proteales</taxon>
        <taxon>Nelumbonaceae</taxon>
        <taxon>Nelumbo</taxon>
    </lineage>
</organism>
<dbReference type="GO" id="GO:0090575">
    <property type="term" value="C:RNA polymerase II transcription regulator complex"/>
    <property type="evidence" value="ECO:0000318"/>
    <property type="project" value="GO_Central"/>
</dbReference>
<dbReference type="GO" id="GO:0046983">
    <property type="term" value="F:protein dimerization activity"/>
    <property type="evidence" value="ECO:0007669"/>
    <property type="project" value="InterPro"/>
</dbReference>
<dbReference type="SMART" id="SM00353">
    <property type="entry name" value="HLH"/>
    <property type="match status" value="1"/>
</dbReference>
<keyword evidence="2" id="KW-0804">Transcription</keyword>
<dbReference type="OrthoDB" id="1898027at2759"/>
<dbReference type="GO" id="GO:0000981">
    <property type="term" value="F:DNA-binding transcription factor activity, RNA polymerase II-specific"/>
    <property type="evidence" value="ECO:0000318"/>
    <property type="project" value="GO_Central"/>
</dbReference>
<name>A0A1U7YZ71_NELNU</name>
<dbReference type="GeneID" id="104587533"/>
<dbReference type="PANTHER" id="PTHR13935">
    <property type="entry name" value="ACHAETE-SCUTE TRANSCRIPTION FACTOR-RELATED"/>
    <property type="match status" value="1"/>
</dbReference>
<dbReference type="InterPro" id="IPR011598">
    <property type="entry name" value="bHLH_dom"/>
</dbReference>
<dbReference type="GO" id="GO:0000977">
    <property type="term" value="F:RNA polymerase II transcription regulatory region sequence-specific DNA binding"/>
    <property type="evidence" value="ECO:0000318"/>
    <property type="project" value="GO_Central"/>
</dbReference>
<evidence type="ECO:0000256" key="1">
    <source>
        <dbReference type="ARBA" id="ARBA00023015"/>
    </source>
</evidence>
<dbReference type="PANTHER" id="PTHR13935:SF104">
    <property type="entry name" value="TRANSCRIPTION FACTOR BHLH160"/>
    <property type="match status" value="1"/>
</dbReference>
<dbReference type="Gene3D" id="4.10.280.10">
    <property type="entry name" value="Helix-loop-helix DNA-binding domain"/>
    <property type="match status" value="1"/>
</dbReference>
<accession>A0A1U7YZ71</accession>
<dbReference type="PROSITE" id="PS50888">
    <property type="entry name" value="BHLH"/>
    <property type="match status" value="1"/>
</dbReference>
<keyword evidence="1" id="KW-0805">Transcription regulation</keyword>
<keyword evidence="3" id="KW-1185">Reference proteome</keyword>
<gene>
    <name evidence="4" type="primary">LOC104587533</name>
</gene>
<sequence>MLPIPYSHDNDGENSNSMLVQVVETSEDPWIPFEDDIFTGQEDSSSFLHQEDLIMVQPSVAEGLIAASDYQNSKEKAGRQRRFQTGKSVVQPGADEELVVKKLDHNAKERVRRMKLNSSYLALRSLLPDSRRSKKKWSAPVIVGKVLEYIPELESEIENLTQRKEQMLSIVEKRQIPTQGSPSESKTPTVSVSEVRKGEVIVQICIQRENSSVFSTLLANAEGEGMQIVSSSALSVSDDRVCYHLHLHVSGRSPRADYIAVLRTKILSWLCGRSSISDDRNV</sequence>
<dbReference type="RefSeq" id="XP_010243481.1">
    <property type="nucleotide sequence ID" value="XM_010245179.2"/>
</dbReference>
<reference evidence="4" key="1">
    <citation type="submission" date="2025-08" db="UniProtKB">
        <authorList>
            <consortium name="RefSeq"/>
        </authorList>
    </citation>
    <scope>IDENTIFICATION</scope>
</reference>
<dbReference type="GO" id="GO:0006357">
    <property type="term" value="P:regulation of transcription by RNA polymerase II"/>
    <property type="evidence" value="ECO:0000318"/>
    <property type="project" value="GO_Central"/>
</dbReference>
<dbReference type="InterPro" id="IPR015660">
    <property type="entry name" value="MASH1/Ascl1a-like"/>
</dbReference>
<evidence type="ECO:0000256" key="2">
    <source>
        <dbReference type="ARBA" id="ARBA00023163"/>
    </source>
</evidence>
<dbReference type="AlphaFoldDB" id="A0A1U7YZ71"/>
<evidence type="ECO:0000313" key="3">
    <source>
        <dbReference type="Proteomes" id="UP000189703"/>
    </source>
</evidence>
<dbReference type="SUPFAM" id="SSF47459">
    <property type="entry name" value="HLH, helix-loop-helix DNA-binding domain"/>
    <property type="match status" value="1"/>
</dbReference>
<dbReference type="eggNOG" id="ENOG502S1VN">
    <property type="taxonomic scope" value="Eukaryota"/>
</dbReference>
<protein>
    <submittedName>
        <fullName evidence="4">Transcription factor bHLH101-like</fullName>
    </submittedName>
</protein>
<dbReference type="Proteomes" id="UP000189703">
    <property type="component" value="Unplaced"/>
</dbReference>